<comment type="similarity">
    <text evidence="1">Belongs to the ATP-dependent DNA ligase family.</text>
</comment>
<feature type="domain" description="ATP-dependent DNA ligase family profile" evidence="5">
    <location>
        <begin position="125"/>
        <end position="212"/>
    </location>
</feature>
<dbReference type="CDD" id="cd07971">
    <property type="entry name" value="OBF_DNA_ligase_LigD"/>
    <property type="match status" value="1"/>
</dbReference>
<evidence type="ECO:0000313" key="6">
    <source>
        <dbReference type="EMBL" id="QAU50083.1"/>
    </source>
</evidence>
<dbReference type="PROSITE" id="PS50160">
    <property type="entry name" value="DNA_LIGASE_A3"/>
    <property type="match status" value="1"/>
</dbReference>
<dbReference type="Pfam" id="PF01068">
    <property type="entry name" value="DNA_ligase_A_M"/>
    <property type="match status" value="1"/>
</dbReference>
<dbReference type="Proteomes" id="UP000290401">
    <property type="component" value="Unassembled WGS sequence"/>
</dbReference>
<protein>
    <recommendedName>
        <fullName evidence="2">DNA ligase (ATP)</fullName>
        <ecNumber evidence="2">6.5.1.1</ecNumber>
    </recommendedName>
</protein>
<dbReference type="NCBIfam" id="TIGR02779">
    <property type="entry name" value="NHEJ_ligase_lig"/>
    <property type="match status" value="1"/>
</dbReference>
<accession>A0AAE5X7A1</accession>
<proteinExistence type="inferred from homology"/>
<dbReference type="EMBL" id="RDQZ01000039">
    <property type="protein sequence ID" value="RXH07470.1"/>
    <property type="molecule type" value="Genomic_DNA"/>
</dbReference>
<dbReference type="KEGG" id="bgz:XH91_10965"/>
<dbReference type="AlphaFoldDB" id="A0AAE5X7A1"/>
<reference evidence="7 9" key="2">
    <citation type="submission" date="2018-10" db="EMBL/GenBank/DDBJ databases">
        <title>Bradyrhizobium sp. nov., effective nodules isolated from peanut in China.</title>
        <authorList>
            <person name="Li Y."/>
        </authorList>
    </citation>
    <scope>NUCLEOTIDE SEQUENCE [LARGE SCALE GENOMIC DNA]</scope>
    <source>
        <strain evidence="7 9">CCBAU 53426</strain>
    </source>
</reference>
<dbReference type="InterPro" id="IPR012340">
    <property type="entry name" value="NA-bd_OB-fold"/>
</dbReference>
<dbReference type="EC" id="6.5.1.1" evidence="2"/>
<name>A0AAE5X7A1_9BRAD</name>
<dbReference type="GO" id="GO:0006281">
    <property type="term" value="P:DNA repair"/>
    <property type="evidence" value="ECO:0007669"/>
    <property type="project" value="InterPro"/>
</dbReference>
<dbReference type="InterPro" id="IPR012309">
    <property type="entry name" value="DNA_ligase_ATP-dep_C"/>
</dbReference>
<keyword evidence="3 6" id="KW-0436">Ligase</keyword>
<evidence type="ECO:0000256" key="1">
    <source>
        <dbReference type="ARBA" id="ARBA00007572"/>
    </source>
</evidence>
<dbReference type="Proteomes" id="UP000288972">
    <property type="component" value="Chromosome"/>
</dbReference>
<dbReference type="InterPro" id="IPR014146">
    <property type="entry name" value="LigD_ligase_dom"/>
</dbReference>
<dbReference type="Gene3D" id="3.30.1490.70">
    <property type="match status" value="1"/>
</dbReference>
<dbReference type="InterPro" id="IPR012310">
    <property type="entry name" value="DNA_ligase_ATP-dep_cent"/>
</dbReference>
<evidence type="ECO:0000256" key="4">
    <source>
        <dbReference type="ARBA" id="ARBA00034003"/>
    </source>
</evidence>
<sequence>MIRIRSVVAWSWSVASQRQRKSAAIGIKAPFPGFIEPALATSIEKVPSGERWIHEIKFDGYRVQVHLANEAVKVFTRRGHDWTKRFRKVADDAWHIKAASAIIDGEVVVPAADGTTDFSVLQNELKGRSSKIVLVAFDLLYLNGRDLRRLPLLQRKAELKEIIAGTDLQLSESFEIEGPEMLAHACKIGLEGVVSKVRDSIYVSGRGNAWVKKTCAQRETLTIAGFALDEGKWDGVYLGRHKGDDLIYAGKVDHGFDKTSAAELQKRLRPLIRKTQPYARRIAHKGIWVEPKLLAEIEYRAKSAEGKVRHPFFKGLREDL</sequence>
<keyword evidence="9" id="KW-1185">Reference proteome</keyword>
<dbReference type="PANTHER" id="PTHR45674:SF4">
    <property type="entry name" value="DNA LIGASE 1"/>
    <property type="match status" value="1"/>
</dbReference>
<evidence type="ECO:0000313" key="8">
    <source>
        <dbReference type="Proteomes" id="UP000288972"/>
    </source>
</evidence>
<dbReference type="EMBL" id="CP030053">
    <property type="protein sequence ID" value="QAU50083.1"/>
    <property type="molecule type" value="Genomic_DNA"/>
</dbReference>
<dbReference type="GO" id="GO:0003910">
    <property type="term" value="F:DNA ligase (ATP) activity"/>
    <property type="evidence" value="ECO:0007669"/>
    <property type="project" value="UniProtKB-EC"/>
</dbReference>
<dbReference type="Pfam" id="PF04679">
    <property type="entry name" value="DNA_ligase_A_C"/>
    <property type="match status" value="1"/>
</dbReference>
<dbReference type="GO" id="GO:0005524">
    <property type="term" value="F:ATP binding"/>
    <property type="evidence" value="ECO:0007669"/>
    <property type="project" value="InterPro"/>
</dbReference>
<dbReference type="Gene3D" id="2.40.50.140">
    <property type="entry name" value="Nucleic acid-binding proteins"/>
    <property type="match status" value="1"/>
</dbReference>
<dbReference type="CDD" id="cd07906">
    <property type="entry name" value="Adenylation_DNA_ligase_LigD_LigC"/>
    <property type="match status" value="1"/>
</dbReference>
<evidence type="ECO:0000256" key="2">
    <source>
        <dbReference type="ARBA" id="ARBA00012727"/>
    </source>
</evidence>
<organism evidence="6 8">
    <name type="scientific">Bradyrhizobium guangzhouense</name>
    <dbReference type="NCBI Taxonomy" id="1325095"/>
    <lineage>
        <taxon>Bacteria</taxon>
        <taxon>Pseudomonadati</taxon>
        <taxon>Pseudomonadota</taxon>
        <taxon>Alphaproteobacteria</taxon>
        <taxon>Hyphomicrobiales</taxon>
        <taxon>Nitrobacteraceae</taxon>
        <taxon>Bradyrhizobium</taxon>
    </lineage>
</organism>
<gene>
    <name evidence="7" type="ORF">EAS56_32865</name>
    <name evidence="6" type="ORF">XH91_10965</name>
</gene>
<dbReference type="SUPFAM" id="SSF56091">
    <property type="entry name" value="DNA ligase/mRNA capping enzyme, catalytic domain"/>
    <property type="match status" value="1"/>
</dbReference>
<reference evidence="6 8" key="1">
    <citation type="submission" date="2018-06" db="EMBL/GenBank/DDBJ databases">
        <title>Comparative genomics of rhizobia nodulating Arachis hypogaea in China.</title>
        <authorList>
            <person name="Li Y."/>
        </authorList>
    </citation>
    <scope>NUCLEOTIDE SEQUENCE [LARGE SCALE GENOMIC DNA]</scope>
    <source>
        <strain evidence="6 8">CCBAU 51670</strain>
    </source>
</reference>
<evidence type="ECO:0000313" key="7">
    <source>
        <dbReference type="EMBL" id="RXH07470.1"/>
    </source>
</evidence>
<dbReference type="Gene3D" id="3.30.470.30">
    <property type="entry name" value="DNA ligase/mRNA capping enzyme"/>
    <property type="match status" value="1"/>
</dbReference>
<dbReference type="PANTHER" id="PTHR45674">
    <property type="entry name" value="DNA LIGASE 1/3 FAMILY MEMBER"/>
    <property type="match status" value="1"/>
</dbReference>
<dbReference type="SUPFAM" id="SSF50249">
    <property type="entry name" value="Nucleic acid-binding proteins"/>
    <property type="match status" value="1"/>
</dbReference>
<evidence type="ECO:0000313" key="9">
    <source>
        <dbReference type="Proteomes" id="UP000290401"/>
    </source>
</evidence>
<dbReference type="InterPro" id="IPR050191">
    <property type="entry name" value="ATP-dep_DNA_ligase"/>
</dbReference>
<comment type="catalytic activity">
    <reaction evidence="4">
        <text>ATP + (deoxyribonucleotide)n-3'-hydroxyl + 5'-phospho-(deoxyribonucleotide)m = (deoxyribonucleotide)n+m + AMP + diphosphate.</text>
        <dbReference type="EC" id="6.5.1.1"/>
    </reaction>
</comment>
<evidence type="ECO:0000256" key="3">
    <source>
        <dbReference type="ARBA" id="ARBA00022598"/>
    </source>
</evidence>
<evidence type="ECO:0000259" key="5">
    <source>
        <dbReference type="PROSITE" id="PS50160"/>
    </source>
</evidence>
<dbReference type="GO" id="GO:0006310">
    <property type="term" value="P:DNA recombination"/>
    <property type="evidence" value="ECO:0007669"/>
    <property type="project" value="InterPro"/>
</dbReference>